<reference evidence="11 12" key="2">
    <citation type="submission" date="2019-09" db="EMBL/GenBank/DDBJ databases">
        <title>Complete Genome Sequence and Methylome Analysis of free living Spirochaetas.</title>
        <authorList>
            <person name="Leshcheva N."/>
            <person name="Mikheeva N."/>
        </authorList>
    </citation>
    <scope>NUCLEOTIDE SEQUENCE [LARGE SCALE GENOMIC DNA]</scope>
    <source>
        <strain evidence="11 12">P</strain>
    </source>
</reference>
<evidence type="ECO:0000256" key="5">
    <source>
        <dbReference type="ARBA" id="ARBA00022723"/>
    </source>
</evidence>
<dbReference type="PANTHER" id="PTHR28570">
    <property type="entry name" value="ASPARTYL AMINOPEPTIDASE"/>
    <property type="match status" value="1"/>
</dbReference>
<evidence type="ECO:0000256" key="8">
    <source>
        <dbReference type="ARBA" id="ARBA00023049"/>
    </source>
</evidence>
<dbReference type="PANTHER" id="PTHR28570:SF2">
    <property type="entry name" value="M18 FAMILY AMINOPEPTIDASE 1-RELATED"/>
    <property type="match status" value="1"/>
</dbReference>
<dbReference type="Pfam" id="PF02127">
    <property type="entry name" value="Peptidase_M18"/>
    <property type="match status" value="1"/>
</dbReference>
<dbReference type="GO" id="GO:0008237">
    <property type="term" value="F:metallopeptidase activity"/>
    <property type="evidence" value="ECO:0007669"/>
    <property type="project" value="UniProtKB-KW"/>
</dbReference>
<reference evidence="11 12" key="1">
    <citation type="submission" date="2019-02" db="EMBL/GenBank/DDBJ databases">
        <authorList>
            <person name="Fomenkov A."/>
            <person name="Dubinina G."/>
            <person name="Grabovich M."/>
            <person name="Vincze T."/>
            <person name="Roberts R.J."/>
        </authorList>
    </citation>
    <scope>NUCLEOTIDE SEQUENCE [LARGE SCALE GENOMIC DNA]</scope>
    <source>
        <strain evidence="11 12">P</strain>
    </source>
</reference>
<dbReference type="EC" id="3.4.11.-" evidence="10"/>
<dbReference type="GO" id="GO:0004177">
    <property type="term" value="F:aminopeptidase activity"/>
    <property type="evidence" value="ECO:0007669"/>
    <property type="project" value="UniProtKB-KW"/>
</dbReference>
<dbReference type="GO" id="GO:0006508">
    <property type="term" value="P:proteolysis"/>
    <property type="evidence" value="ECO:0007669"/>
    <property type="project" value="UniProtKB-KW"/>
</dbReference>
<dbReference type="InterPro" id="IPR001948">
    <property type="entry name" value="Peptidase_M18"/>
</dbReference>
<dbReference type="OrthoDB" id="89722at2"/>
<dbReference type="SUPFAM" id="SSF53187">
    <property type="entry name" value="Zn-dependent exopeptidases"/>
    <property type="match status" value="1"/>
</dbReference>
<keyword evidence="12" id="KW-1185">Reference proteome</keyword>
<comment type="similarity">
    <text evidence="2 9">Belongs to the peptidase M18 family.</text>
</comment>
<keyword evidence="5 9" id="KW-0479">Metal-binding</keyword>
<evidence type="ECO:0000256" key="10">
    <source>
        <dbReference type="RuleBase" id="RU004387"/>
    </source>
</evidence>
<dbReference type="AlphaFoldDB" id="A0A5C1QCU1"/>
<keyword evidence="8 9" id="KW-0482">Metalloprotease</keyword>
<evidence type="ECO:0000256" key="2">
    <source>
        <dbReference type="ARBA" id="ARBA00008290"/>
    </source>
</evidence>
<keyword evidence="4 9" id="KW-0645">Protease</keyword>
<comment type="cofactor">
    <cofactor evidence="1 10">
        <name>Zn(2+)</name>
        <dbReference type="ChEBI" id="CHEBI:29105"/>
    </cofactor>
</comment>
<dbReference type="InterPro" id="IPR023358">
    <property type="entry name" value="Peptidase_M18_dom2"/>
</dbReference>
<accession>A0A5C1QCU1</accession>
<dbReference type="RefSeq" id="WP_149568466.1">
    <property type="nucleotide sequence ID" value="NZ_CP035807.1"/>
</dbReference>
<evidence type="ECO:0000256" key="3">
    <source>
        <dbReference type="ARBA" id="ARBA00022438"/>
    </source>
</evidence>
<keyword evidence="6 9" id="KW-0378">Hydrolase</keyword>
<sequence length="462" mass="51091">MTNKELEKKLFLKRESSWITYNKEETTKALEFCEGYKTYIDNSKTERLCVKYSINLLEESGFKEMKSYSNLKVGDKFYKNIKGRALFAGIVGEDKDTFNIVGAHVDSPRLDLKPNPLFEDSELALLKTHYYGGVKKYQWVNQPLSINGVVFTTDGREIPISIGDRDDEPKFMIPDLLIHLSQEQAKKDGAKVVEGEQLNLIVGSIPVNDDEIKEKVKFAVLEYLYKNYNFIEEDFNSADISITPAGKAMDIGFDRSLIAAYGHDDRVCAYPAIEVIRELKTPLKTAIVFLSDKEEVGSAGDTGADSNILLNLAIEYKELVGSAKDAHLILEKSQAISSDVTAGVNPNFKDVHDLRNAPVLGKGVGIAKYTGSRGKSGAHDSGAEFVAYIRTIAKESNTAIQSTTMGKIDLGGGGTIAKYLSKYGMDVIDAGPALLGMHSPYEVASKVDIYSCFKLYKAFLER</sequence>
<evidence type="ECO:0000256" key="1">
    <source>
        <dbReference type="ARBA" id="ARBA00001947"/>
    </source>
</evidence>
<evidence type="ECO:0000256" key="7">
    <source>
        <dbReference type="ARBA" id="ARBA00022833"/>
    </source>
</evidence>
<dbReference type="NCBIfam" id="NF002600">
    <property type="entry name" value="PRK02256.1"/>
    <property type="match status" value="1"/>
</dbReference>
<dbReference type="PRINTS" id="PR00932">
    <property type="entry name" value="AMINO1PTASE"/>
</dbReference>
<keyword evidence="7 9" id="KW-0862">Zinc</keyword>
<organism evidence="11 12">
    <name type="scientific">Thiospirochaeta perfilievii</name>
    <dbReference type="NCBI Taxonomy" id="252967"/>
    <lineage>
        <taxon>Bacteria</taxon>
        <taxon>Pseudomonadati</taxon>
        <taxon>Spirochaetota</taxon>
        <taxon>Spirochaetia</taxon>
        <taxon>Spirochaetales</taxon>
        <taxon>Spirochaetaceae</taxon>
        <taxon>Thiospirochaeta</taxon>
    </lineage>
</organism>
<evidence type="ECO:0000256" key="9">
    <source>
        <dbReference type="RuleBase" id="RU004386"/>
    </source>
</evidence>
<dbReference type="EMBL" id="CP035807">
    <property type="protein sequence ID" value="QEN05227.1"/>
    <property type="molecule type" value="Genomic_DNA"/>
</dbReference>
<dbReference type="GO" id="GO:0008270">
    <property type="term" value="F:zinc ion binding"/>
    <property type="evidence" value="ECO:0007669"/>
    <property type="project" value="InterPro"/>
</dbReference>
<name>A0A5C1QCU1_9SPIO</name>
<dbReference type="Gene3D" id="3.40.630.10">
    <property type="entry name" value="Zn peptidases"/>
    <property type="match status" value="1"/>
</dbReference>
<dbReference type="Gene3D" id="2.30.250.10">
    <property type="entry name" value="Aminopeptidase i, Domain 2"/>
    <property type="match status" value="1"/>
</dbReference>
<evidence type="ECO:0000256" key="4">
    <source>
        <dbReference type="ARBA" id="ARBA00022670"/>
    </source>
</evidence>
<protein>
    <recommendedName>
        <fullName evidence="10">M18 family aminopeptidase</fullName>
        <ecNumber evidence="10">3.4.11.-</ecNumber>
    </recommendedName>
</protein>
<evidence type="ECO:0000256" key="6">
    <source>
        <dbReference type="ARBA" id="ARBA00022801"/>
    </source>
</evidence>
<evidence type="ECO:0000313" key="11">
    <source>
        <dbReference type="EMBL" id="QEN05227.1"/>
    </source>
</evidence>
<dbReference type="GO" id="GO:0005737">
    <property type="term" value="C:cytoplasm"/>
    <property type="evidence" value="ECO:0007669"/>
    <property type="project" value="UniProtKB-ARBA"/>
</dbReference>
<evidence type="ECO:0000313" key="12">
    <source>
        <dbReference type="Proteomes" id="UP000323824"/>
    </source>
</evidence>
<dbReference type="SUPFAM" id="SSF101821">
    <property type="entry name" value="Aminopeptidase/glucanase lid domain"/>
    <property type="match status" value="1"/>
</dbReference>
<proteinExistence type="inferred from homology"/>
<dbReference type="KEGG" id="sper:EW093_11060"/>
<gene>
    <name evidence="11" type="ORF">EW093_11060</name>
</gene>
<dbReference type="Proteomes" id="UP000323824">
    <property type="component" value="Chromosome"/>
</dbReference>
<keyword evidence="3 9" id="KW-0031">Aminopeptidase</keyword>